<evidence type="ECO:0000313" key="9">
    <source>
        <dbReference type="EMBL" id="OQE31442.1"/>
    </source>
</evidence>
<dbReference type="CDD" id="cd20704">
    <property type="entry name" value="Orc3"/>
    <property type="match status" value="1"/>
</dbReference>
<dbReference type="Pfam" id="PF07034">
    <property type="entry name" value="ORC3_N"/>
    <property type="match status" value="1"/>
</dbReference>
<dbReference type="OrthoDB" id="10265211at2759"/>
<proteinExistence type="inferred from homology"/>
<evidence type="ECO:0000256" key="3">
    <source>
        <dbReference type="ARBA" id="ARBA00022705"/>
    </source>
</evidence>
<gene>
    <name evidence="9" type="ORF">PENSTE_c001G01145</name>
</gene>
<evidence type="ECO:0000256" key="1">
    <source>
        <dbReference type="ARBA" id="ARBA00004123"/>
    </source>
</evidence>
<keyword evidence="10" id="KW-1185">Reference proteome</keyword>
<dbReference type="InterPro" id="IPR040855">
    <property type="entry name" value="ORC_WH_C"/>
</dbReference>
<feature type="region of interest" description="Disordered" evidence="6">
    <location>
        <begin position="23"/>
        <end position="67"/>
    </location>
</feature>
<dbReference type="GO" id="GO:0005656">
    <property type="term" value="C:nuclear pre-replicative complex"/>
    <property type="evidence" value="ECO:0007669"/>
    <property type="project" value="TreeGrafter"/>
</dbReference>
<feature type="domain" description="Origin recognition complex subunit 3 winged helix C-terminal" evidence="8">
    <location>
        <begin position="591"/>
        <end position="697"/>
    </location>
</feature>
<name>A0A1V6TYQ3_9EURO</name>
<protein>
    <submittedName>
        <fullName evidence="9">Uncharacterized protein</fullName>
    </submittedName>
</protein>
<dbReference type="AlphaFoldDB" id="A0A1V6TYQ3"/>
<evidence type="ECO:0000256" key="2">
    <source>
        <dbReference type="ARBA" id="ARBA00010977"/>
    </source>
</evidence>
<dbReference type="GO" id="GO:0006270">
    <property type="term" value="P:DNA replication initiation"/>
    <property type="evidence" value="ECO:0007669"/>
    <property type="project" value="TreeGrafter"/>
</dbReference>
<dbReference type="Proteomes" id="UP000191285">
    <property type="component" value="Unassembled WGS sequence"/>
</dbReference>
<dbReference type="PANTHER" id="PTHR12748:SF0">
    <property type="entry name" value="ORIGIN RECOGNITION COMPLEX SUBUNIT 3"/>
    <property type="match status" value="1"/>
</dbReference>
<evidence type="ECO:0000259" key="8">
    <source>
        <dbReference type="Pfam" id="PF18137"/>
    </source>
</evidence>
<evidence type="ECO:0000256" key="5">
    <source>
        <dbReference type="ARBA" id="ARBA00023242"/>
    </source>
</evidence>
<keyword evidence="4" id="KW-0238">DNA-binding</keyword>
<dbReference type="STRING" id="303698.A0A1V6TYQ3"/>
<keyword evidence="5" id="KW-0539">Nucleus</keyword>
<dbReference type="InterPro" id="IPR045667">
    <property type="entry name" value="ORC3_N"/>
</dbReference>
<dbReference type="GO" id="GO:0005664">
    <property type="term" value="C:nuclear origin of replication recognition complex"/>
    <property type="evidence" value="ECO:0007669"/>
    <property type="project" value="InterPro"/>
</dbReference>
<evidence type="ECO:0000256" key="4">
    <source>
        <dbReference type="ARBA" id="ARBA00023125"/>
    </source>
</evidence>
<dbReference type="GO" id="GO:0003688">
    <property type="term" value="F:DNA replication origin binding"/>
    <property type="evidence" value="ECO:0007669"/>
    <property type="project" value="TreeGrafter"/>
</dbReference>
<dbReference type="InterPro" id="IPR020795">
    <property type="entry name" value="ORC3"/>
</dbReference>
<reference evidence="10" key="1">
    <citation type="journal article" date="2017" name="Nat. Microbiol.">
        <title>Global analysis of biosynthetic gene clusters reveals vast potential of secondary metabolite production in Penicillium species.</title>
        <authorList>
            <person name="Nielsen J.C."/>
            <person name="Grijseels S."/>
            <person name="Prigent S."/>
            <person name="Ji B."/>
            <person name="Dainat J."/>
            <person name="Nielsen K.F."/>
            <person name="Frisvad J.C."/>
            <person name="Workman M."/>
            <person name="Nielsen J."/>
        </authorList>
    </citation>
    <scope>NUCLEOTIDE SEQUENCE [LARGE SCALE GENOMIC DNA]</scope>
    <source>
        <strain evidence="10">IBT 24891</strain>
    </source>
</reference>
<evidence type="ECO:0000313" key="10">
    <source>
        <dbReference type="Proteomes" id="UP000191285"/>
    </source>
</evidence>
<comment type="subcellular location">
    <subcellularLocation>
        <location evidence="1">Nucleus</location>
    </subcellularLocation>
</comment>
<comment type="similarity">
    <text evidence="2">Belongs to the ORC3 family.</text>
</comment>
<dbReference type="Pfam" id="PF18137">
    <property type="entry name" value="WHD_ORC"/>
    <property type="match status" value="1"/>
</dbReference>
<dbReference type="PANTHER" id="PTHR12748">
    <property type="entry name" value="ORIGIN RECOGNITION COMPLEX SUBUNIT 3"/>
    <property type="match status" value="1"/>
</dbReference>
<comment type="caution">
    <text evidence="9">The sequence shown here is derived from an EMBL/GenBank/DDBJ whole genome shotgun (WGS) entry which is preliminary data.</text>
</comment>
<evidence type="ECO:0000256" key="6">
    <source>
        <dbReference type="SAM" id="MobiDB-lite"/>
    </source>
</evidence>
<dbReference type="GO" id="GO:0031261">
    <property type="term" value="C:DNA replication preinitiation complex"/>
    <property type="evidence" value="ECO:0007669"/>
    <property type="project" value="TreeGrafter"/>
</dbReference>
<keyword evidence="3" id="KW-0235">DNA replication</keyword>
<accession>A0A1V6TYQ3</accession>
<sequence>MDPNGLEEALDLSRDRSQYQGVYIYHPAKSGKSANEPPNKRRKVSSAASKDPKSSSQHFVPLLNGEESAEGVQQRLDTYKKLWTQQEQKIQGILEDVDAGVLTDVVSFVRETSPETCNGCIPTALVTVGSNVSSLSRLLSRLNEQLTSSGEGGVVVLESGDAPNLKSSLKNIIRLAVTNTEGNDGYHKFLTDRAGPRLLGYDLDLLNDYVQRKGTKKLVLALRDSEAFDPALLTDLLSLFQSWLDRIPFTVLLGISTSVELFEGRLPRSCVSLLQGKHFEVQDAGNCVDRIYETLQTDPNGKLWIGRNVTSTLFERASDFFLTPEAFSRMVKYACMSHFFANPLSVLLGESSPPEVFQGRFMEAIRNLPSFRMYCEDLVEAGSPTEVRDLLENDNHLLEEALNHLEVGQQKMRDIFQAVLLIHTCLQHTQATKKTSVSDLSVRALSGELSESQVVDDMLATVRAMDSTKLEDVLNILPVSLSKDSVLADIKADFSTLLEARTDSQPLRSEYNINSSVTKTTVVQQRIQLSKGKANLSKQDVEFTKIIDRLVAALQEHFEETLIRPQELFMHEAFLFDLRNPLKENFAPRPRFAIERAMASPFDYLISSSENDQKQTRISAKQPAAAILYQLYLESGALVNVHDLWQAFYAVFENEQGNKCDDRIVMALFYGALSDLRMFGMVKNSRKKTDHLAKSAWLGL</sequence>
<organism evidence="9 10">
    <name type="scientific">Penicillium steckii</name>
    <dbReference type="NCBI Taxonomy" id="303698"/>
    <lineage>
        <taxon>Eukaryota</taxon>
        <taxon>Fungi</taxon>
        <taxon>Dikarya</taxon>
        <taxon>Ascomycota</taxon>
        <taxon>Pezizomycotina</taxon>
        <taxon>Eurotiomycetes</taxon>
        <taxon>Eurotiomycetidae</taxon>
        <taxon>Eurotiales</taxon>
        <taxon>Aspergillaceae</taxon>
        <taxon>Penicillium</taxon>
    </lineage>
</organism>
<feature type="domain" description="Origin recognition complex subunit 3 N-terminal" evidence="7">
    <location>
        <begin position="43"/>
        <end position="347"/>
    </location>
</feature>
<dbReference type="EMBL" id="MLKD01000001">
    <property type="protein sequence ID" value="OQE31442.1"/>
    <property type="molecule type" value="Genomic_DNA"/>
</dbReference>
<evidence type="ECO:0000259" key="7">
    <source>
        <dbReference type="Pfam" id="PF07034"/>
    </source>
</evidence>